<reference evidence="2" key="2">
    <citation type="submission" date="2021-04" db="EMBL/GenBank/DDBJ databases">
        <authorList>
            <person name="Gilroy R."/>
        </authorList>
    </citation>
    <scope>NUCLEOTIDE SEQUENCE</scope>
    <source>
        <strain evidence="2">A5-1222</strain>
    </source>
</reference>
<feature type="domain" description="Chromosomal replication initiator protein DnaA ATPAse" evidence="1">
    <location>
        <begin position="131"/>
        <end position="218"/>
    </location>
</feature>
<dbReference type="Proteomes" id="UP000824247">
    <property type="component" value="Unassembled WGS sequence"/>
</dbReference>
<name>A0A9E2KX52_9BACT</name>
<dbReference type="InterPro" id="IPR027417">
    <property type="entry name" value="P-loop_NTPase"/>
</dbReference>
<dbReference type="Pfam" id="PF00308">
    <property type="entry name" value="Bac_DnaA"/>
    <property type="match status" value="1"/>
</dbReference>
<dbReference type="EMBL" id="JAHLFM010000044">
    <property type="protein sequence ID" value="MBU3831075.1"/>
    <property type="molecule type" value="Genomic_DNA"/>
</dbReference>
<dbReference type="CDD" id="cd00009">
    <property type="entry name" value="AAA"/>
    <property type="match status" value="1"/>
</dbReference>
<keyword evidence="2" id="KW-0547">Nucleotide-binding</keyword>
<organism evidence="2 3">
    <name type="scientific">Candidatus Ureaplasma intestinipullorum</name>
    <dbReference type="NCBI Taxonomy" id="2838770"/>
    <lineage>
        <taxon>Bacteria</taxon>
        <taxon>Bacillati</taxon>
        <taxon>Mycoplasmatota</taxon>
        <taxon>Mycoplasmoidales</taxon>
        <taxon>Mycoplasmoidaceae</taxon>
        <taxon>Ureaplasma</taxon>
    </lineage>
</organism>
<dbReference type="Gene3D" id="3.40.50.300">
    <property type="entry name" value="P-loop containing nucleotide triphosphate hydrolases"/>
    <property type="match status" value="1"/>
</dbReference>
<comment type="caution">
    <text evidence="2">The sequence shown here is derived from an EMBL/GenBank/DDBJ whole genome shotgun (WGS) entry which is preliminary data.</text>
</comment>
<evidence type="ECO:0000313" key="2">
    <source>
        <dbReference type="EMBL" id="MBU3831075.1"/>
    </source>
</evidence>
<dbReference type="InterPro" id="IPR013317">
    <property type="entry name" value="DnaA_dom"/>
</dbReference>
<dbReference type="GO" id="GO:0005524">
    <property type="term" value="F:ATP binding"/>
    <property type="evidence" value="ECO:0007669"/>
    <property type="project" value="UniProtKB-KW"/>
</dbReference>
<dbReference type="GO" id="GO:0006260">
    <property type="term" value="P:DNA replication"/>
    <property type="evidence" value="ECO:0007669"/>
    <property type="project" value="TreeGrafter"/>
</dbReference>
<dbReference type="PANTHER" id="PTHR30050:SF8">
    <property type="entry name" value="PRIMOSOMAL PROTEIN DNAI"/>
    <property type="match status" value="1"/>
</dbReference>
<reference evidence="2" key="1">
    <citation type="journal article" date="2021" name="PeerJ">
        <title>Extensive microbial diversity within the chicken gut microbiome revealed by metagenomics and culture.</title>
        <authorList>
            <person name="Gilroy R."/>
            <person name="Ravi A."/>
            <person name="Getino M."/>
            <person name="Pursley I."/>
            <person name="Horton D.L."/>
            <person name="Alikhan N.F."/>
            <person name="Baker D."/>
            <person name="Gharbi K."/>
            <person name="Hall N."/>
            <person name="Watson M."/>
            <person name="Adriaenssens E.M."/>
            <person name="Foster-Nyarko E."/>
            <person name="Jarju S."/>
            <person name="Secka A."/>
            <person name="Antonio M."/>
            <person name="Oren A."/>
            <person name="Chaudhuri R.R."/>
            <person name="La Ragione R."/>
            <person name="Hildebrand F."/>
            <person name="Pallen M.J."/>
        </authorList>
    </citation>
    <scope>NUCLEOTIDE SEQUENCE</scope>
    <source>
        <strain evidence="2">A5-1222</strain>
    </source>
</reference>
<sequence length="296" mass="35117">MRKDVQDKISMLIEKYKDNNIVRELKMSDKEIFDNISNILMYININNACEKSDSNECVNQEHLHVEIFRNKNGDIQCNYFQCPKHLKQLEIQKQRDYYGINDSLESYELSFSSKLIDINIEKNSRKILIKKLIDQISNNKYNGIYLYGLTGVGKSYIMSAFFNQLASKKFTVNYINVNHSMIYIKNNLLSDSLQEYIDTLKHYDFLLIDNIGQETFKNFYHIQVLTLILEYRYKNKKPTYFISQYSIEELKNKYLNNIINSKGDASKKDVFKFIDLITCLSFDIIELKGKSQRREY</sequence>
<gene>
    <name evidence="2" type="ORF">H9897_02880</name>
</gene>
<protein>
    <submittedName>
        <fullName evidence="2">ATP-binding protein</fullName>
    </submittedName>
</protein>
<keyword evidence="2" id="KW-0067">ATP-binding</keyword>
<dbReference type="AlphaFoldDB" id="A0A9E2KX52"/>
<evidence type="ECO:0000259" key="1">
    <source>
        <dbReference type="Pfam" id="PF00308"/>
    </source>
</evidence>
<evidence type="ECO:0000313" key="3">
    <source>
        <dbReference type="Proteomes" id="UP000824247"/>
    </source>
</evidence>
<dbReference type="PANTHER" id="PTHR30050">
    <property type="entry name" value="CHROMOSOMAL REPLICATION INITIATOR PROTEIN DNAA"/>
    <property type="match status" value="1"/>
</dbReference>
<accession>A0A9E2KX52</accession>
<proteinExistence type="predicted"/>
<dbReference type="SUPFAM" id="SSF52540">
    <property type="entry name" value="P-loop containing nucleoside triphosphate hydrolases"/>
    <property type="match status" value="1"/>
</dbReference>